<dbReference type="GO" id="GO:0016788">
    <property type="term" value="F:hydrolase activity, acting on ester bonds"/>
    <property type="evidence" value="ECO:0007669"/>
    <property type="project" value="InterPro"/>
</dbReference>
<feature type="domain" description="HNH nuclease" evidence="2">
    <location>
        <begin position="228"/>
        <end position="271"/>
    </location>
</feature>
<reference evidence="3" key="1">
    <citation type="journal article" date="2017" name="Science">
        <title>Giant viruses with an expanded complement of translation system components.</title>
        <authorList>
            <person name="Schulz F."/>
            <person name="Yutin N."/>
            <person name="Ivanova N.N."/>
            <person name="Ortega D.R."/>
            <person name="Lee T.K."/>
            <person name="Vierheilig J."/>
            <person name="Daims H."/>
            <person name="Horn M."/>
            <person name="Wagner M."/>
            <person name="Jensen G.J."/>
            <person name="Kyrpides N.C."/>
            <person name="Koonin E.V."/>
            <person name="Woyke T."/>
        </authorList>
    </citation>
    <scope>NUCLEOTIDE SEQUENCE</scope>
    <source>
        <strain evidence="3">KNV1</strain>
    </source>
</reference>
<evidence type="ECO:0000259" key="2">
    <source>
        <dbReference type="Pfam" id="PF13392"/>
    </source>
</evidence>
<keyword evidence="3" id="KW-0540">Nuclease</keyword>
<accession>A0A1V0SI77</accession>
<dbReference type="InterPro" id="IPR044925">
    <property type="entry name" value="His-Me_finger_sf"/>
</dbReference>
<evidence type="ECO:0000313" key="3">
    <source>
        <dbReference type="EMBL" id="ARF11371.1"/>
    </source>
</evidence>
<dbReference type="InterPro" id="IPR036388">
    <property type="entry name" value="WH-like_DNA-bd_sf"/>
</dbReference>
<keyword evidence="3" id="KW-0378">Hydrolase</keyword>
<proteinExistence type="predicted"/>
<dbReference type="Gene3D" id="1.10.10.10">
    <property type="entry name" value="Winged helix-like DNA-binding domain superfamily/Winged helix DNA-binding domain"/>
    <property type="match status" value="1"/>
</dbReference>
<dbReference type="SUPFAM" id="SSF54060">
    <property type="entry name" value="His-Me finger endonucleases"/>
    <property type="match status" value="2"/>
</dbReference>
<dbReference type="Pfam" id="PF13392">
    <property type="entry name" value="HNH_3"/>
    <property type="match status" value="2"/>
</dbReference>
<evidence type="ECO:0000259" key="1">
    <source>
        <dbReference type="Pfam" id="PF07463"/>
    </source>
</evidence>
<dbReference type="EMBL" id="KY684108">
    <property type="protein sequence ID" value="ARF11371.1"/>
    <property type="molecule type" value="Genomic_DNA"/>
</dbReference>
<sequence>MKQEIWKELEIEKFEDKYQISNKGRVRNKITGKIISQHTRNGYKSVNLNKNGHHKTVNVHPLVIMTFTSFTKGKVVNHKNGDMTDNQLDNLECITYKENTKHAIENGLWKPHPVKVNQYDLLGNFIKQHDSIIGASAETGANDRHISAVCKGKRKTTGGFIWKYVDEPEKLKTDIKEGKEIDDFPNYIVFKNSTVYSKSHDIIMKPKILPSGYHSIKLCNNGHMIDCYVHVIVACAFLPLDDTRPYVNHKDKNKGNNQLDNLEFVNHSENMLHHYQSLKQRISTN</sequence>
<gene>
    <name evidence="3" type="ORF">Klosneuvirus_1_228</name>
</gene>
<protein>
    <submittedName>
        <fullName evidence="3">HNH endonuclease</fullName>
    </submittedName>
</protein>
<dbReference type="InterPro" id="IPR010902">
    <property type="entry name" value="NUMOD4"/>
</dbReference>
<organism evidence="3">
    <name type="scientific">Klosneuvirus KNV1</name>
    <dbReference type="NCBI Taxonomy" id="1977640"/>
    <lineage>
        <taxon>Viruses</taxon>
        <taxon>Varidnaviria</taxon>
        <taxon>Bamfordvirae</taxon>
        <taxon>Nucleocytoviricota</taxon>
        <taxon>Megaviricetes</taxon>
        <taxon>Imitervirales</taxon>
        <taxon>Mimiviridae</taxon>
        <taxon>Klosneuvirinae</taxon>
        <taxon>Klosneuvirus</taxon>
    </lineage>
</organism>
<dbReference type="Gene3D" id="3.90.75.20">
    <property type="match status" value="2"/>
</dbReference>
<dbReference type="InterPro" id="IPR003615">
    <property type="entry name" value="HNH_nuc"/>
</dbReference>
<name>A0A1V0SI77_9VIRU</name>
<keyword evidence="3" id="KW-0255">Endonuclease</keyword>
<dbReference type="Pfam" id="PF07463">
    <property type="entry name" value="NUMOD4"/>
    <property type="match status" value="1"/>
</dbReference>
<dbReference type="GO" id="GO:0004519">
    <property type="term" value="F:endonuclease activity"/>
    <property type="evidence" value="ECO:0007669"/>
    <property type="project" value="UniProtKB-KW"/>
</dbReference>
<feature type="domain" description="HNH nuclease" evidence="2">
    <location>
        <begin position="72"/>
        <end position="100"/>
    </location>
</feature>
<feature type="domain" description="NUMOD4" evidence="1">
    <location>
        <begin position="4"/>
        <end position="49"/>
    </location>
</feature>
<dbReference type="InterPro" id="IPR003647">
    <property type="entry name" value="Intron_nuc_1_rpt"/>
</dbReference>
<dbReference type="SMART" id="SM00497">
    <property type="entry name" value="IENR1"/>
    <property type="match status" value="1"/>
</dbReference>